<reference evidence="5" key="1">
    <citation type="journal article" date="2014" name="Science">
        <title>The coffee genome provides insight into the convergent evolution of caffeine biosynthesis.</title>
        <authorList>
            <person name="Denoeud F."/>
            <person name="Carretero-Paulet L."/>
            <person name="Dereeper A."/>
            <person name="Droc G."/>
            <person name="Guyot R."/>
            <person name="Pietrella M."/>
            <person name="Zheng C."/>
            <person name="Alberti A."/>
            <person name="Anthony F."/>
            <person name="Aprea G."/>
            <person name="Aury J.M."/>
            <person name="Bento P."/>
            <person name="Bernard M."/>
            <person name="Bocs S."/>
            <person name="Campa C."/>
            <person name="Cenci A."/>
            <person name="Combes M.C."/>
            <person name="Crouzillat D."/>
            <person name="Da Silva C."/>
            <person name="Daddiego L."/>
            <person name="De Bellis F."/>
            <person name="Dussert S."/>
            <person name="Garsmeur O."/>
            <person name="Gayraud T."/>
            <person name="Guignon V."/>
            <person name="Jahn K."/>
            <person name="Jamilloux V."/>
            <person name="Joet T."/>
            <person name="Labadie K."/>
            <person name="Lan T."/>
            <person name="Leclercq J."/>
            <person name="Lepelley M."/>
            <person name="Leroy T."/>
            <person name="Li L.T."/>
            <person name="Librado P."/>
            <person name="Lopez L."/>
            <person name="Munoz A."/>
            <person name="Noel B."/>
            <person name="Pallavicini A."/>
            <person name="Perrotta G."/>
            <person name="Poncet V."/>
            <person name="Pot D."/>
            <person name="Priyono X."/>
            <person name="Rigoreau M."/>
            <person name="Rouard M."/>
            <person name="Rozas J."/>
            <person name="Tranchant-Dubreuil C."/>
            <person name="VanBuren R."/>
            <person name="Zhang Q."/>
            <person name="Andrade A.C."/>
            <person name="Argout X."/>
            <person name="Bertrand B."/>
            <person name="de Kochko A."/>
            <person name="Graziosi G."/>
            <person name="Henry R.J."/>
            <person name="Jayarama X."/>
            <person name="Ming R."/>
            <person name="Nagai C."/>
            <person name="Rounsley S."/>
            <person name="Sankoff D."/>
            <person name="Giuliano G."/>
            <person name="Albert V.A."/>
            <person name="Wincker P."/>
            <person name="Lashermes P."/>
        </authorList>
    </citation>
    <scope>NUCLEOTIDE SEQUENCE [LARGE SCALE GENOMIC DNA]</scope>
    <source>
        <strain evidence="5">cv. DH200-94</strain>
    </source>
</reference>
<keyword evidence="1" id="KW-0347">Helicase</keyword>
<organism evidence="4 5">
    <name type="scientific">Coffea canephora</name>
    <name type="common">Robusta coffee</name>
    <dbReference type="NCBI Taxonomy" id="49390"/>
    <lineage>
        <taxon>Eukaryota</taxon>
        <taxon>Viridiplantae</taxon>
        <taxon>Streptophyta</taxon>
        <taxon>Embryophyta</taxon>
        <taxon>Tracheophyta</taxon>
        <taxon>Spermatophyta</taxon>
        <taxon>Magnoliopsida</taxon>
        <taxon>eudicotyledons</taxon>
        <taxon>Gunneridae</taxon>
        <taxon>Pentapetalae</taxon>
        <taxon>asterids</taxon>
        <taxon>lamiids</taxon>
        <taxon>Gentianales</taxon>
        <taxon>Rubiaceae</taxon>
        <taxon>Ixoroideae</taxon>
        <taxon>Gardenieae complex</taxon>
        <taxon>Bertiereae - Coffeeae clade</taxon>
        <taxon>Coffeeae</taxon>
        <taxon>Coffea</taxon>
    </lineage>
</organism>
<dbReference type="Gramene" id="CDP16799">
    <property type="protein sequence ID" value="CDP16799"/>
    <property type="gene ID" value="GSCOC_T00019314001"/>
</dbReference>
<proteinExistence type="inferred from homology"/>
<keyword evidence="1" id="KW-0378">Hydrolase</keyword>
<dbReference type="STRING" id="49390.A0A068V8I7"/>
<feature type="transmembrane region" description="Helical" evidence="2">
    <location>
        <begin position="12"/>
        <end position="33"/>
    </location>
</feature>
<dbReference type="InterPro" id="IPR010339">
    <property type="entry name" value="TIP49_P-loop"/>
</dbReference>
<evidence type="ECO:0000259" key="3">
    <source>
        <dbReference type="Pfam" id="PF06068"/>
    </source>
</evidence>
<evidence type="ECO:0000313" key="4">
    <source>
        <dbReference type="EMBL" id="CDP16799.1"/>
    </source>
</evidence>
<dbReference type="GO" id="GO:0016887">
    <property type="term" value="F:ATP hydrolysis activity"/>
    <property type="evidence" value="ECO:0007669"/>
    <property type="project" value="RHEA"/>
</dbReference>
<dbReference type="EC" id="3.6.4.12" evidence="1"/>
<keyword evidence="2" id="KW-0472">Membrane</keyword>
<keyword evidence="5" id="KW-1185">Reference proteome</keyword>
<evidence type="ECO:0000256" key="1">
    <source>
        <dbReference type="RuleBase" id="RU363048"/>
    </source>
</evidence>
<dbReference type="EMBL" id="HG739220">
    <property type="protein sequence ID" value="CDP16799.1"/>
    <property type="molecule type" value="Genomic_DNA"/>
</dbReference>
<keyword evidence="1" id="KW-0067">ATP-binding</keyword>
<dbReference type="GO" id="GO:0003678">
    <property type="term" value="F:DNA helicase activity"/>
    <property type="evidence" value="ECO:0007669"/>
    <property type="project" value="UniProtKB-EC"/>
</dbReference>
<protein>
    <recommendedName>
        <fullName evidence="1">RuvB-like helicase</fullName>
        <ecNumber evidence="1">3.6.4.12</ecNumber>
    </recommendedName>
</protein>
<dbReference type="Pfam" id="PF06068">
    <property type="entry name" value="TIP49"/>
    <property type="match status" value="1"/>
</dbReference>
<comment type="similarity">
    <text evidence="1">Belongs to the RuvB family.</text>
</comment>
<keyword evidence="2" id="KW-0812">Transmembrane</keyword>
<keyword evidence="1" id="KW-0805">Transcription regulation</keyword>
<dbReference type="PANTHER" id="PTHR11093">
    <property type="entry name" value="RUVB-RELATED REPTIN AND PONTIN"/>
    <property type="match status" value="1"/>
</dbReference>
<gene>
    <name evidence="4" type="ORF">GSCOC_T00019314001</name>
</gene>
<keyword evidence="1" id="KW-0547">Nucleotide-binding</keyword>
<dbReference type="Gene3D" id="3.40.50.300">
    <property type="entry name" value="P-loop containing nucleotide triphosphate hydrolases"/>
    <property type="match status" value="1"/>
</dbReference>
<dbReference type="InterPro" id="IPR027238">
    <property type="entry name" value="RuvB-like"/>
</dbReference>
<dbReference type="AlphaFoldDB" id="A0A068V8I7"/>
<accession>A0A068V8I7</accession>
<comment type="catalytic activity">
    <reaction evidence="1">
        <text>ATP + H2O = ADP + phosphate + H(+)</text>
        <dbReference type="Rhea" id="RHEA:13065"/>
        <dbReference type="ChEBI" id="CHEBI:15377"/>
        <dbReference type="ChEBI" id="CHEBI:15378"/>
        <dbReference type="ChEBI" id="CHEBI:30616"/>
        <dbReference type="ChEBI" id="CHEBI:43474"/>
        <dbReference type="ChEBI" id="CHEBI:456216"/>
        <dbReference type="EC" id="3.6.4.12"/>
    </reaction>
</comment>
<keyword evidence="1" id="KW-0804">Transcription</keyword>
<feature type="domain" description="TIP49 P-loop" evidence="3">
    <location>
        <begin position="24"/>
        <end position="65"/>
    </location>
</feature>
<keyword evidence="1" id="KW-0539">Nucleus</keyword>
<dbReference type="PhylomeDB" id="A0A068V8I7"/>
<keyword evidence="2" id="KW-1133">Transmembrane helix</keyword>
<evidence type="ECO:0000313" key="5">
    <source>
        <dbReference type="Proteomes" id="UP000295252"/>
    </source>
</evidence>
<name>A0A068V8I7_COFCA</name>
<dbReference type="Proteomes" id="UP000295252">
    <property type="component" value="Chromosome I"/>
</dbReference>
<evidence type="ECO:0000256" key="2">
    <source>
        <dbReference type="SAM" id="Phobius"/>
    </source>
</evidence>
<sequence>MSLGVILVCSNYLKHLICRLICFLSPIVIFAANRGICNVRTDMTSLRGIPINLLDRLVIIQTETYGPTEMIQFLRCYSFTNLFLLI</sequence>
<dbReference type="InParanoid" id="A0A068V8I7"/>
<dbReference type="GO" id="GO:0005524">
    <property type="term" value="F:ATP binding"/>
    <property type="evidence" value="ECO:0007669"/>
    <property type="project" value="UniProtKB-KW"/>
</dbReference>
<dbReference type="InterPro" id="IPR027417">
    <property type="entry name" value="P-loop_NTPase"/>
</dbReference>